<keyword evidence="1" id="KW-0233">DNA recombination</keyword>
<dbReference type="SUPFAM" id="SSF56349">
    <property type="entry name" value="DNA breaking-rejoining enzymes"/>
    <property type="match status" value="1"/>
</dbReference>
<evidence type="ECO:0000313" key="2">
    <source>
        <dbReference type="EMBL" id="MBB6470115.1"/>
    </source>
</evidence>
<dbReference type="GO" id="GO:0015074">
    <property type="term" value="P:DNA integration"/>
    <property type="evidence" value="ECO:0007669"/>
    <property type="project" value="InterPro"/>
</dbReference>
<name>A0A8E1WJC8_9HYPH</name>
<evidence type="ECO:0000313" key="3">
    <source>
        <dbReference type="Proteomes" id="UP000532373"/>
    </source>
</evidence>
<accession>A0A8E1WJC8</accession>
<dbReference type="Gene3D" id="1.10.443.10">
    <property type="entry name" value="Intergrase catalytic core"/>
    <property type="match status" value="1"/>
</dbReference>
<sequence length="54" mass="5962">MHKIVMWQLGLPPKSVQERLGHSTIALTMDTYSHLFPRTDDASELALAEAALLG</sequence>
<dbReference type="GO" id="GO:0003677">
    <property type="term" value="F:DNA binding"/>
    <property type="evidence" value="ECO:0007669"/>
    <property type="project" value="InterPro"/>
</dbReference>
<dbReference type="GO" id="GO:0006310">
    <property type="term" value="P:DNA recombination"/>
    <property type="evidence" value="ECO:0007669"/>
    <property type="project" value="UniProtKB-KW"/>
</dbReference>
<reference evidence="2 3" key="1">
    <citation type="submission" date="2020-08" db="EMBL/GenBank/DDBJ databases">
        <title>Genomic Encyclopedia of Type Strains, Phase IV (KMG-IV): sequencing the most valuable type-strain genomes for metagenomic binning, comparative biology and taxonomic classification.</title>
        <authorList>
            <person name="Goeker M."/>
        </authorList>
    </citation>
    <scope>NUCLEOTIDE SEQUENCE [LARGE SCALE GENOMIC DNA]</scope>
    <source>
        <strain evidence="2 3">DSM 17454</strain>
    </source>
</reference>
<proteinExistence type="predicted"/>
<evidence type="ECO:0000256" key="1">
    <source>
        <dbReference type="ARBA" id="ARBA00023172"/>
    </source>
</evidence>
<dbReference type="InterPro" id="IPR011010">
    <property type="entry name" value="DNA_brk_join_enz"/>
</dbReference>
<dbReference type="EMBL" id="JACHGI010000023">
    <property type="protein sequence ID" value="MBB6470115.1"/>
    <property type="molecule type" value="Genomic_DNA"/>
</dbReference>
<organism evidence="2 3">
    <name type="scientific">Aminobacter carboxidus</name>
    <dbReference type="NCBI Taxonomy" id="376165"/>
    <lineage>
        <taxon>Bacteria</taxon>
        <taxon>Pseudomonadati</taxon>
        <taxon>Pseudomonadota</taxon>
        <taxon>Alphaproteobacteria</taxon>
        <taxon>Hyphomicrobiales</taxon>
        <taxon>Phyllobacteriaceae</taxon>
        <taxon>Aminobacter</taxon>
    </lineage>
</organism>
<dbReference type="InterPro" id="IPR013762">
    <property type="entry name" value="Integrase-like_cat_sf"/>
</dbReference>
<comment type="caution">
    <text evidence="2">The sequence shown here is derived from an EMBL/GenBank/DDBJ whole genome shotgun (WGS) entry which is preliminary data.</text>
</comment>
<protein>
    <submittedName>
        <fullName evidence="2">Integrase</fullName>
    </submittedName>
</protein>
<gene>
    <name evidence="2" type="ORF">HNQ96_006009</name>
</gene>
<dbReference type="Proteomes" id="UP000532373">
    <property type="component" value="Unassembled WGS sequence"/>
</dbReference>
<dbReference type="AlphaFoldDB" id="A0A8E1WJC8"/>